<feature type="transmembrane region" description="Helical" evidence="6">
    <location>
        <begin position="88"/>
        <end position="107"/>
    </location>
</feature>
<feature type="transmembrane region" description="Helical" evidence="6">
    <location>
        <begin position="57"/>
        <end position="76"/>
    </location>
</feature>
<dbReference type="Gene3D" id="1.20.1250.20">
    <property type="entry name" value="MFS general substrate transporter like domains"/>
    <property type="match status" value="1"/>
</dbReference>
<protein>
    <submittedName>
        <fullName evidence="8">EmrB/QacA subfamily drug resistance transporter</fullName>
    </submittedName>
</protein>
<dbReference type="EMBL" id="SMBX01000002">
    <property type="protein sequence ID" value="TCV01669.1"/>
    <property type="molecule type" value="Genomic_DNA"/>
</dbReference>
<dbReference type="GO" id="GO:0022857">
    <property type="term" value="F:transmembrane transporter activity"/>
    <property type="evidence" value="ECO:0007669"/>
    <property type="project" value="InterPro"/>
</dbReference>
<keyword evidence="5 6" id="KW-0472">Membrane</keyword>
<feature type="transmembrane region" description="Helical" evidence="6">
    <location>
        <begin position="373"/>
        <end position="397"/>
    </location>
</feature>
<comment type="subcellular location">
    <subcellularLocation>
        <location evidence="1">Endomembrane system</location>
        <topology evidence="1">Multi-pass membrane protein</topology>
    </subcellularLocation>
</comment>
<feature type="transmembrane region" description="Helical" evidence="6">
    <location>
        <begin position="21"/>
        <end position="45"/>
    </location>
</feature>
<dbReference type="Proteomes" id="UP000294692">
    <property type="component" value="Unassembled WGS sequence"/>
</dbReference>
<gene>
    <name evidence="8" type="ORF">EV686_102382</name>
</gene>
<dbReference type="InterPro" id="IPR020846">
    <property type="entry name" value="MFS_dom"/>
</dbReference>
<dbReference type="PROSITE" id="PS50850">
    <property type="entry name" value="MFS"/>
    <property type="match status" value="1"/>
</dbReference>
<evidence type="ECO:0000256" key="2">
    <source>
        <dbReference type="ARBA" id="ARBA00022448"/>
    </source>
</evidence>
<feature type="transmembrane region" description="Helical" evidence="6">
    <location>
        <begin position="283"/>
        <end position="305"/>
    </location>
</feature>
<dbReference type="GO" id="GO:0012505">
    <property type="term" value="C:endomembrane system"/>
    <property type="evidence" value="ECO:0007669"/>
    <property type="project" value="UniProtKB-SubCell"/>
</dbReference>
<dbReference type="Pfam" id="PF07690">
    <property type="entry name" value="MFS_1"/>
    <property type="match status" value="1"/>
</dbReference>
<dbReference type="PANTHER" id="PTHR23501">
    <property type="entry name" value="MAJOR FACILITATOR SUPERFAMILY"/>
    <property type="match status" value="1"/>
</dbReference>
<feature type="domain" description="Major facilitator superfamily (MFS) profile" evidence="7">
    <location>
        <begin position="23"/>
        <end position="467"/>
    </location>
</feature>
<evidence type="ECO:0000256" key="1">
    <source>
        <dbReference type="ARBA" id="ARBA00004127"/>
    </source>
</evidence>
<dbReference type="Gene3D" id="1.20.1720.10">
    <property type="entry name" value="Multidrug resistance protein D"/>
    <property type="match status" value="1"/>
</dbReference>
<dbReference type="AlphaFoldDB" id="A0A4R3VDJ5"/>
<dbReference type="InterPro" id="IPR036259">
    <property type="entry name" value="MFS_trans_sf"/>
</dbReference>
<evidence type="ECO:0000313" key="9">
    <source>
        <dbReference type="Proteomes" id="UP000294692"/>
    </source>
</evidence>
<feature type="transmembrane region" description="Helical" evidence="6">
    <location>
        <begin position="348"/>
        <end position="367"/>
    </location>
</feature>
<keyword evidence="9" id="KW-1185">Reference proteome</keyword>
<reference evidence="8 9" key="1">
    <citation type="submission" date="2019-03" db="EMBL/GenBank/DDBJ databases">
        <title>Genomic Encyclopedia of Type Strains, Phase IV (KMG-IV): sequencing the most valuable type-strain genomes for metagenomic binning, comparative biology and taxonomic classification.</title>
        <authorList>
            <person name="Goeker M."/>
        </authorList>
    </citation>
    <scope>NUCLEOTIDE SEQUENCE [LARGE SCALE GENOMIC DNA]</scope>
    <source>
        <strain evidence="8 9">DSM 100048</strain>
    </source>
</reference>
<name>A0A4R3VDJ5_9BURK</name>
<dbReference type="PANTHER" id="PTHR23501:SF191">
    <property type="entry name" value="VACUOLAR BASIC AMINO ACID TRANSPORTER 4"/>
    <property type="match status" value="1"/>
</dbReference>
<accession>A0A4R3VDJ5</accession>
<dbReference type="GO" id="GO:0005886">
    <property type="term" value="C:plasma membrane"/>
    <property type="evidence" value="ECO:0007669"/>
    <property type="project" value="TreeGrafter"/>
</dbReference>
<dbReference type="InterPro" id="IPR011701">
    <property type="entry name" value="MFS"/>
</dbReference>
<keyword evidence="4 6" id="KW-1133">Transmembrane helix</keyword>
<feature type="transmembrane region" description="Helical" evidence="6">
    <location>
        <begin position="147"/>
        <end position="169"/>
    </location>
</feature>
<dbReference type="PRINTS" id="PR01036">
    <property type="entry name" value="TCRTETB"/>
</dbReference>
<evidence type="ECO:0000259" key="7">
    <source>
        <dbReference type="PROSITE" id="PS50850"/>
    </source>
</evidence>
<evidence type="ECO:0000256" key="5">
    <source>
        <dbReference type="ARBA" id="ARBA00023136"/>
    </source>
</evidence>
<evidence type="ECO:0000256" key="4">
    <source>
        <dbReference type="ARBA" id="ARBA00022989"/>
    </source>
</evidence>
<dbReference type="RefSeq" id="WP_243650761.1">
    <property type="nucleotide sequence ID" value="NZ_JBHRVM010000001.1"/>
</dbReference>
<organism evidence="8 9">
    <name type="scientific">Paracandidimonas soli</name>
    <dbReference type="NCBI Taxonomy" id="1917182"/>
    <lineage>
        <taxon>Bacteria</taxon>
        <taxon>Pseudomonadati</taxon>
        <taxon>Pseudomonadota</taxon>
        <taxon>Betaproteobacteria</taxon>
        <taxon>Burkholderiales</taxon>
        <taxon>Alcaligenaceae</taxon>
        <taxon>Paracandidimonas</taxon>
    </lineage>
</organism>
<keyword evidence="2" id="KW-0813">Transport</keyword>
<keyword evidence="3 6" id="KW-0812">Transmembrane</keyword>
<evidence type="ECO:0000256" key="3">
    <source>
        <dbReference type="ARBA" id="ARBA00022692"/>
    </source>
</evidence>
<feature type="transmembrane region" description="Helical" evidence="6">
    <location>
        <begin position="215"/>
        <end position="237"/>
    </location>
</feature>
<evidence type="ECO:0000313" key="8">
    <source>
        <dbReference type="EMBL" id="TCV01669.1"/>
    </source>
</evidence>
<sequence>MEQAQHPDSNPLPPNTNKTRLLAMAGVAATVVLVAFDSTIVANMLPRAAQALGGMSLYAWAGTGYLLSMAASILVFGRIGDLYGRRELMLLSVAIVAFGSLMCGFADSMPQLIAWRTFQGIGGGMMIATAFAAPADLFPDVRERVQWMALVSVTFAIASGIGPVLGGAITQELGWRAAFFVTPTAGAFALFMLFRFFPRIACPTPRDARHIDWPGAALLVVAIASPLAALELGLSSGAHRKPVLAALLTLAGLVAALLFLWHTKRAASPIFPPRVLGTRDARLLNLSAILVGAIMFILIFYSPLMLQDTLGLRPGKAGLLMTPLVVGIPVGSLVNGRLFPLQKQPQRLLTFGFSALLAGCLMILTIGNDSGALWILLSFSMAGFGLGFILPNLTLFMQMLSEPRDIGVSSGLVQTTRAIGSALGTAAIGIVIARSSVASGIQAGLIACGAMSIICMLLSSRIQMRNTPR</sequence>
<feature type="transmembrane region" description="Helical" evidence="6">
    <location>
        <begin position="317"/>
        <end position="336"/>
    </location>
</feature>
<feature type="transmembrane region" description="Helical" evidence="6">
    <location>
        <begin position="243"/>
        <end position="262"/>
    </location>
</feature>
<feature type="transmembrane region" description="Helical" evidence="6">
    <location>
        <begin position="175"/>
        <end position="194"/>
    </location>
</feature>
<evidence type="ECO:0000256" key="6">
    <source>
        <dbReference type="SAM" id="Phobius"/>
    </source>
</evidence>
<comment type="caution">
    <text evidence="8">The sequence shown here is derived from an EMBL/GenBank/DDBJ whole genome shotgun (WGS) entry which is preliminary data.</text>
</comment>
<feature type="transmembrane region" description="Helical" evidence="6">
    <location>
        <begin position="113"/>
        <end position="135"/>
    </location>
</feature>
<proteinExistence type="predicted"/>
<feature type="transmembrane region" description="Helical" evidence="6">
    <location>
        <begin position="441"/>
        <end position="459"/>
    </location>
</feature>
<dbReference type="SUPFAM" id="SSF103473">
    <property type="entry name" value="MFS general substrate transporter"/>
    <property type="match status" value="1"/>
</dbReference>